<proteinExistence type="predicted"/>
<dbReference type="InterPro" id="IPR044294">
    <property type="entry name" value="Lipase-like"/>
</dbReference>
<accession>A0ABD3SCM3</accession>
<reference evidence="2 3" key="1">
    <citation type="submission" date="2024-10" db="EMBL/GenBank/DDBJ databases">
        <title>Updated reference genomes for cyclostephanoid diatoms.</title>
        <authorList>
            <person name="Roberts W.R."/>
            <person name="Alverson A.J."/>
        </authorList>
    </citation>
    <scope>NUCLEOTIDE SEQUENCE [LARGE SCALE GENOMIC DNA]</scope>
    <source>
        <strain evidence="2 3">AJA228-03</strain>
    </source>
</reference>
<sequence length="245" mass="27203">MASFHFCFVVHGHQGRPTDLAYIHDAIKSKANEKSSFVHVKSSDWKVDEASATGNHFNKKVRRDKRDRLLKKKNGIVDDVEDKSGFTRCVTMQNEQKTGTLIVHNTACNEGKTSDGIIKGGVRLAHEILSVIRFEVDQKEDLQLPKEACQQSHTDITISIIGNSLGGLYGRYAIAHIAEILCDHSDEVEKFCTYYLLDGCIRIHPNVFCSIASPHLGCAGFTYVPIPRVVEMIVAKVMGETGSDL</sequence>
<evidence type="ECO:0000259" key="1">
    <source>
        <dbReference type="Pfam" id="PF05057"/>
    </source>
</evidence>
<comment type="caution">
    <text evidence="2">The sequence shown here is derived from an EMBL/GenBank/DDBJ whole genome shotgun (WGS) entry which is preliminary data.</text>
</comment>
<dbReference type="AlphaFoldDB" id="A0ABD3SCM3"/>
<dbReference type="Proteomes" id="UP001530377">
    <property type="component" value="Unassembled WGS sequence"/>
</dbReference>
<gene>
    <name evidence="2" type="ORF">ACHAXA_005911</name>
</gene>
<dbReference type="PANTHER" id="PTHR12482:SF62">
    <property type="entry name" value="LIPASE ROG1-RELATED"/>
    <property type="match status" value="1"/>
</dbReference>
<dbReference type="EMBL" id="JALLPB020000070">
    <property type="protein sequence ID" value="KAL3822278.1"/>
    <property type="molecule type" value="Genomic_DNA"/>
</dbReference>
<protein>
    <recommendedName>
        <fullName evidence="1">DUF676 domain-containing protein</fullName>
    </recommendedName>
</protein>
<feature type="domain" description="DUF676" evidence="1">
    <location>
        <begin position="94"/>
        <end position="245"/>
    </location>
</feature>
<dbReference type="Pfam" id="PF05057">
    <property type="entry name" value="DUF676"/>
    <property type="match status" value="1"/>
</dbReference>
<name>A0ABD3SCM3_9STRA</name>
<evidence type="ECO:0000313" key="3">
    <source>
        <dbReference type="Proteomes" id="UP001530377"/>
    </source>
</evidence>
<evidence type="ECO:0000313" key="2">
    <source>
        <dbReference type="EMBL" id="KAL3822278.1"/>
    </source>
</evidence>
<organism evidence="2 3">
    <name type="scientific">Cyclostephanos tholiformis</name>
    <dbReference type="NCBI Taxonomy" id="382380"/>
    <lineage>
        <taxon>Eukaryota</taxon>
        <taxon>Sar</taxon>
        <taxon>Stramenopiles</taxon>
        <taxon>Ochrophyta</taxon>
        <taxon>Bacillariophyta</taxon>
        <taxon>Coscinodiscophyceae</taxon>
        <taxon>Thalassiosirophycidae</taxon>
        <taxon>Stephanodiscales</taxon>
        <taxon>Stephanodiscaceae</taxon>
        <taxon>Cyclostephanos</taxon>
    </lineage>
</organism>
<keyword evidence="3" id="KW-1185">Reference proteome</keyword>
<dbReference type="PANTHER" id="PTHR12482">
    <property type="entry name" value="LIPASE ROG1-RELATED-RELATED"/>
    <property type="match status" value="1"/>
</dbReference>
<dbReference type="InterPro" id="IPR007751">
    <property type="entry name" value="DUF676_lipase-like"/>
</dbReference>